<dbReference type="CDD" id="cd02209">
    <property type="entry name" value="cupin_XRE_C"/>
    <property type="match status" value="1"/>
</dbReference>
<gene>
    <name evidence="3" type="ORF">H9830_15475</name>
</gene>
<sequence>MREELAEVGARLRAVRLARGWTLEALASRAGMSASTLSRLESGKRQATLGLLLPLTRELGVRIDDLVSPTSPDPRVRRPSIRRDGLVIAPLAPEGSPIHTYKITYPPLSELPDLRVHDGYEWVYVLTGRLRLRLGEQDLVLGRGEAAEFDTGTPHAMSAAGGKPASVISIFNDAGARMHIHSTETARDTE</sequence>
<dbReference type="Gene3D" id="2.60.120.10">
    <property type="entry name" value="Jelly Rolls"/>
    <property type="match status" value="1"/>
</dbReference>
<protein>
    <submittedName>
        <fullName evidence="3">XRE family transcriptional regulator</fullName>
    </submittedName>
</protein>
<dbReference type="Gene3D" id="1.10.260.40">
    <property type="entry name" value="lambda repressor-like DNA-binding domains"/>
    <property type="match status" value="1"/>
</dbReference>
<dbReference type="Pfam" id="PF07883">
    <property type="entry name" value="Cupin_2"/>
    <property type="match status" value="1"/>
</dbReference>
<dbReference type="SMART" id="SM00530">
    <property type="entry name" value="HTH_XRE"/>
    <property type="match status" value="1"/>
</dbReference>
<evidence type="ECO:0000256" key="1">
    <source>
        <dbReference type="ARBA" id="ARBA00023125"/>
    </source>
</evidence>
<dbReference type="AlphaFoldDB" id="A0A9D1YYX7"/>
<dbReference type="SUPFAM" id="SSF47413">
    <property type="entry name" value="lambda repressor-like DNA-binding domains"/>
    <property type="match status" value="1"/>
</dbReference>
<dbReference type="SUPFAM" id="SSF51182">
    <property type="entry name" value="RmlC-like cupins"/>
    <property type="match status" value="1"/>
</dbReference>
<keyword evidence="1" id="KW-0238">DNA-binding</keyword>
<dbReference type="PROSITE" id="PS50943">
    <property type="entry name" value="HTH_CROC1"/>
    <property type="match status" value="1"/>
</dbReference>
<proteinExistence type="predicted"/>
<dbReference type="PANTHER" id="PTHR46797">
    <property type="entry name" value="HTH-TYPE TRANSCRIPTIONAL REGULATOR"/>
    <property type="match status" value="1"/>
</dbReference>
<accession>A0A9D1YYX7</accession>
<dbReference type="InterPro" id="IPR010982">
    <property type="entry name" value="Lambda_DNA-bd_dom_sf"/>
</dbReference>
<evidence type="ECO:0000259" key="2">
    <source>
        <dbReference type="PROSITE" id="PS50943"/>
    </source>
</evidence>
<dbReference type="EMBL" id="DXDC01000468">
    <property type="protein sequence ID" value="HIY67665.1"/>
    <property type="molecule type" value="Genomic_DNA"/>
</dbReference>
<evidence type="ECO:0000313" key="3">
    <source>
        <dbReference type="EMBL" id="HIY67665.1"/>
    </source>
</evidence>
<dbReference type="InterPro" id="IPR014710">
    <property type="entry name" value="RmlC-like_jellyroll"/>
</dbReference>
<dbReference type="InterPro" id="IPR011051">
    <property type="entry name" value="RmlC_Cupin_sf"/>
</dbReference>
<dbReference type="InterPro" id="IPR013096">
    <property type="entry name" value="Cupin_2"/>
</dbReference>
<dbReference type="CDD" id="cd00093">
    <property type="entry name" value="HTH_XRE"/>
    <property type="match status" value="1"/>
</dbReference>
<dbReference type="GO" id="GO:0003700">
    <property type="term" value="F:DNA-binding transcription factor activity"/>
    <property type="evidence" value="ECO:0007669"/>
    <property type="project" value="TreeGrafter"/>
</dbReference>
<dbReference type="InterPro" id="IPR050807">
    <property type="entry name" value="TransReg_Diox_bact_type"/>
</dbReference>
<dbReference type="GO" id="GO:0005829">
    <property type="term" value="C:cytosol"/>
    <property type="evidence" value="ECO:0007669"/>
    <property type="project" value="TreeGrafter"/>
</dbReference>
<dbReference type="PANTHER" id="PTHR46797:SF1">
    <property type="entry name" value="METHYLPHOSPHONATE SYNTHASE"/>
    <property type="match status" value="1"/>
</dbReference>
<reference evidence="3" key="1">
    <citation type="journal article" date="2021" name="PeerJ">
        <title>Extensive microbial diversity within the chicken gut microbiome revealed by metagenomics and culture.</title>
        <authorList>
            <person name="Gilroy R."/>
            <person name="Ravi A."/>
            <person name="Getino M."/>
            <person name="Pursley I."/>
            <person name="Horton D.L."/>
            <person name="Alikhan N.F."/>
            <person name="Baker D."/>
            <person name="Gharbi K."/>
            <person name="Hall N."/>
            <person name="Watson M."/>
            <person name="Adriaenssens E.M."/>
            <person name="Foster-Nyarko E."/>
            <person name="Jarju S."/>
            <person name="Secka A."/>
            <person name="Antonio M."/>
            <person name="Oren A."/>
            <person name="Chaudhuri R.R."/>
            <person name="La Ragione R."/>
            <person name="Hildebrand F."/>
            <person name="Pallen M.J."/>
        </authorList>
    </citation>
    <scope>NUCLEOTIDE SEQUENCE</scope>
    <source>
        <strain evidence="3">ChiGjej1B1-98</strain>
    </source>
</reference>
<dbReference type="InterPro" id="IPR001387">
    <property type="entry name" value="Cro/C1-type_HTH"/>
</dbReference>
<dbReference type="Pfam" id="PF01381">
    <property type="entry name" value="HTH_3"/>
    <property type="match status" value="1"/>
</dbReference>
<comment type="caution">
    <text evidence="3">The sequence shown here is derived from an EMBL/GenBank/DDBJ whole genome shotgun (WGS) entry which is preliminary data.</text>
</comment>
<dbReference type="Proteomes" id="UP000824005">
    <property type="component" value="Unassembled WGS sequence"/>
</dbReference>
<reference evidence="3" key="2">
    <citation type="submission" date="2021-04" db="EMBL/GenBank/DDBJ databases">
        <authorList>
            <person name="Gilroy R."/>
        </authorList>
    </citation>
    <scope>NUCLEOTIDE SEQUENCE</scope>
    <source>
        <strain evidence="3">ChiGjej1B1-98</strain>
    </source>
</reference>
<evidence type="ECO:0000313" key="4">
    <source>
        <dbReference type="Proteomes" id="UP000824005"/>
    </source>
</evidence>
<name>A0A9D1YYX7_9MICO</name>
<organism evidence="3 4">
    <name type="scientific">Candidatus Agrococcus pullicola</name>
    <dbReference type="NCBI Taxonomy" id="2838429"/>
    <lineage>
        <taxon>Bacteria</taxon>
        <taxon>Bacillati</taxon>
        <taxon>Actinomycetota</taxon>
        <taxon>Actinomycetes</taxon>
        <taxon>Micrococcales</taxon>
        <taxon>Microbacteriaceae</taxon>
        <taxon>Agrococcus</taxon>
    </lineage>
</organism>
<feature type="domain" description="HTH cro/C1-type" evidence="2">
    <location>
        <begin position="12"/>
        <end position="66"/>
    </location>
</feature>
<dbReference type="GO" id="GO:0003677">
    <property type="term" value="F:DNA binding"/>
    <property type="evidence" value="ECO:0007669"/>
    <property type="project" value="UniProtKB-KW"/>
</dbReference>